<dbReference type="PROSITE" id="PS51257">
    <property type="entry name" value="PROKAR_LIPOPROTEIN"/>
    <property type="match status" value="1"/>
</dbReference>
<dbReference type="Pfam" id="PF00041">
    <property type="entry name" value="fn3"/>
    <property type="match status" value="1"/>
</dbReference>
<dbReference type="SMART" id="SM00060">
    <property type="entry name" value="FN3"/>
    <property type="match status" value="6"/>
</dbReference>
<feature type="domain" description="Fibronectin type-III" evidence="2">
    <location>
        <begin position="42"/>
        <end position="133"/>
    </location>
</feature>
<dbReference type="InterPro" id="IPR003961">
    <property type="entry name" value="FN3_dom"/>
</dbReference>
<dbReference type="InterPro" id="IPR036116">
    <property type="entry name" value="FN3_sf"/>
</dbReference>
<sequence length="716" mass="77218">MSKAVDGVALIFFFQACLHVRSSSNGLTATAQTFGNSSIIPVPLPLELIKREPTTLKYTFHQLSSTSRIYEYKVVEERKLPIGTCDVAKLTCIATSLVSGTPYTVYLVACYRSGNETFCSEKSDPTTSYTSPFPPNRVRCNSKSAQSIAVTIYPLSESRHIHHYVAAIQNEEHRNCTSPATHFPACEIVGLRPSTRYTIAVRSWLDLALSDIPSDAKTCSVSTQSAPVSSISMTTTATTSSIKVTVMPLEDTTSSQEFHVSIQGSNAPAPCSLNPEKDPLVCEFTGLFSGTEYIITPCSVSGSVQFCSNEKVWTKPHEPANVTPSSITPSVMVVTFKAPNVATGIGLYEVSVVGGNQFKSCTILSTNKLECLLDDLLAATEYQVTARSCVDVVEPFVCSTNVTVSAWTRSYVNFSVIVSPESSESLRTSIISPVQVKGVETYVASVEGYVELTCIVDASSANSCVINGLNAATNYTIAVTAWINGHIAGTSSGNGWTRPTTPCRLLQFDQGTTYLRWKFASLEDPRWLYEYRVVDATNIGFGECEIASLTCVATALTPCTTYTAYLIACLVLNGVNICSERSTPDYTTTIPNFPSKIIVSTVSSTSLNVSIEPPTDAPAGVDHYKAEILGGEHLCCSAKASPSPSCAIDGLRPATIYTVVVRAWMSGRFSGVSSASATAYGRTAPPNDNPNEPAYRHCGTDAFRWHMSQFGQFIYD</sequence>
<dbReference type="PROSITE" id="PS50853">
    <property type="entry name" value="FN3"/>
    <property type="match status" value="4"/>
</dbReference>
<dbReference type="InterPro" id="IPR013783">
    <property type="entry name" value="Ig-like_fold"/>
</dbReference>
<organism evidence="3">
    <name type="scientific">Mesocestoides corti</name>
    <name type="common">Flatworm</name>
    <dbReference type="NCBI Taxonomy" id="53468"/>
    <lineage>
        <taxon>Eukaryota</taxon>
        <taxon>Metazoa</taxon>
        <taxon>Spiralia</taxon>
        <taxon>Lophotrochozoa</taxon>
        <taxon>Platyhelminthes</taxon>
        <taxon>Cestoda</taxon>
        <taxon>Eucestoda</taxon>
        <taxon>Cyclophyllidea</taxon>
        <taxon>Mesocestoididae</taxon>
        <taxon>Mesocestoides</taxon>
    </lineage>
</organism>
<dbReference type="PANTHER" id="PTHR46708">
    <property type="entry name" value="TENASCIN"/>
    <property type="match status" value="1"/>
</dbReference>
<dbReference type="CDD" id="cd00063">
    <property type="entry name" value="FN3"/>
    <property type="match status" value="2"/>
</dbReference>
<feature type="domain" description="Fibronectin type-III" evidence="2">
    <location>
        <begin position="593"/>
        <end position="686"/>
    </location>
</feature>
<evidence type="ECO:0000256" key="1">
    <source>
        <dbReference type="ARBA" id="ARBA00022737"/>
    </source>
</evidence>
<protein>
    <submittedName>
        <fullName evidence="3">Fibronectin type-III domain-containing protein</fullName>
    </submittedName>
</protein>
<dbReference type="Gene3D" id="2.60.40.10">
    <property type="entry name" value="Immunoglobulins"/>
    <property type="match status" value="2"/>
</dbReference>
<dbReference type="InterPro" id="IPR050991">
    <property type="entry name" value="ECM_Regulatory_Proteins"/>
</dbReference>
<feature type="domain" description="Fibronectin type-III" evidence="2">
    <location>
        <begin position="134"/>
        <end position="226"/>
    </location>
</feature>
<dbReference type="WBParaSite" id="MCU_012368-RA">
    <property type="protein sequence ID" value="MCU_012368-RA"/>
    <property type="gene ID" value="MCU_012368"/>
</dbReference>
<feature type="domain" description="Fibronectin type-III" evidence="2">
    <location>
        <begin position="318"/>
        <end position="411"/>
    </location>
</feature>
<keyword evidence="1" id="KW-0677">Repeat</keyword>
<evidence type="ECO:0000259" key="2">
    <source>
        <dbReference type="PROSITE" id="PS50853"/>
    </source>
</evidence>
<name>A0A5K3FWR4_MESCO</name>
<evidence type="ECO:0000313" key="3">
    <source>
        <dbReference type="WBParaSite" id="MCU_012368-RA"/>
    </source>
</evidence>
<dbReference type="SUPFAM" id="SSF49265">
    <property type="entry name" value="Fibronectin type III"/>
    <property type="match status" value="3"/>
</dbReference>
<proteinExistence type="predicted"/>
<reference evidence="3" key="1">
    <citation type="submission" date="2019-11" db="UniProtKB">
        <authorList>
            <consortium name="WormBaseParasite"/>
        </authorList>
    </citation>
    <scope>IDENTIFICATION</scope>
</reference>
<accession>A0A5K3FWR4</accession>
<dbReference type="PANTHER" id="PTHR46708:SF2">
    <property type="entry name" value="FIBRONECTIN TYPE-III DOMAIN-CONTAINING PROTEIN"/>
    <property type="match status" value="1"/>
</dbReference>
<dbReference type="AlphaFoldDB" id="A0A5K3FWR4"/>